<dbReference type="Gene3D" id="2.30.110.10">
    <property type="entry name" value="Electron Transport, Fmn-binding Protein, Chain A"/>
    <property type="match status" value="1"/>
</dbReference>
<dbReference type="SUPFAM" id="SSF50475">
    <property type="entry name" value="FMN-binding split barrel"/>
    <property type="match status" value="1"/>
</dbReference>
<accession>A0ABS7HK14</accession>
<organism evidence="1 2">
    <name type="scientific">Microbacterium jejuense</name>
    <dbReference type="NCBI Taxonomy" id="1263637"/>
    <lineage>
        <taxon>Bacteria</taxon>
        <taxon>Bacillati</taxon>
        <taxon>Actinomycetota</taxon>
        <taxon>Actinomycetes</taxon>
        <taxon>Micrococcales</taxon>
        <taxon>Microbacteriaceae</taxon>
        <taxon>Microbacterium</taxon>
    </lineage>
</organism>
<protein>
    <submittedName>
        <fullName evidence="1">Pyridoxamine 5'-phosphate oxidase family protein</fullName>
    </submittedName>
</protein>
<name>A0ABS7HK14_9MICO</name>
<sequence length="145" mass="16553">MTDTQDPVVALSDEQCWERLRRQELGRLVTRVGDVLDIFPVNYVVDGESVLFRTAQGSKLFELTVNDEVLFEVDDHTDTDAWSVILRGRAHPLDRSADVERADGLGLRPWIPTLKYTYVRVEPTAVSGRAFERTPEPDRYGAQQY</sequence>
<dbReference type="Proteomes" id="UP001196843">
    <property type="component" value="Unassembled WGS sequence"/>
</dbReference>
<reference evidence="1 2" key="1">
    <citation type="journal article" date="2021" name="MBio">
        <title>Poor Competitiveness of Bradyrhizobium in Pigeon Pea Root Colonization in Indian Soils.</title>
        <authorList>
            <person name="Chalasani D."/>
            <person name="Basu A."/>
            <person name="Pullabhotla S.V.S.R.N."/>
            <person name="Jorrin B."/>
            <person name="Neal A.L."/>
            <person name="Poole P.S."/>
            <person name="Podile A.R."/>
            <person name="Tkacz A."/>
        </authorList>
    </citation>
    <scope>NUCLEOTIDE SEQUENCE [LARGE SCALE GENOMIC DNA]</scope>
    <source>
        <strain evidence="1 2">HU14</strain>
    </source>
</reference>
<gene>
    <name evidence="1" type="ORF">JNB62_01640</name>
</gene>
<dbReference type="Pfam" id="PF12900">
    <property type="entry name" value="Pyridox_ox_2"/>
    <property type="match status" value="1"/>
</dbReference>
<proteinExistence type="predicted"/>
<dbReference type="EMBL" id="JAEUAW010000001">
    <property type="protein sequence ID" value="MBW9092379.1"/>
    <property type="molecule type" value="Genomic_DNA"/>
</dbReference>
<dbReference type="InterPro" id="IPR012349">
    <property type="entry name" value="Split_barrel_FMN-bd"/>
</dbReference>
<dbReference type="InterPro" id="IPR024747">
    <property type="entry name" value="Pyridox_Oxase-rel"/>
</dbReference>
<dbReference type="RefSeq" id="WP_220299122.1">
    <property type="nucleotide sequence ID" value="NZ_JAEUAW010000001.1"/>
</dbReference>
<evidence type="ECO:0000313" key="2">
    <source>
        <dbReference type="Proteomes" id="UP001196843"/>
    </source>
</evidence>
<evidence type="ECO:0000313" key="1">
    <source>
        <dbReference type="EMBL" id="MBW9092379.1"/>
    </source>
</evidence>
<comment type="caution">
    <text evidence="1">The sequence shown here is derived from an EMBL/GenBank/DDBJ whole genome shotgun (WGS) entry which is preliminary data.</text>
</comment>
<keyword evidence="2" id="KW-1185">Reference proteome</keyword>